<gene>
    <name evidence="1" type="ORF">GCM10008959_39570</name>
</gene>
<sequence>MVASPDEGGDGGSGVSVKIRESSVEVEEFLRPFSPFKAELTAFLLPCRSMRLLDQSVAAGCSHDLNVLHGVEHVEFPQGRPVAPQLVGVNDVWDVVLAK</sequence>
<name>A0ABQ2RWH2_9DEIO</name>
<accession>A0ABQ2RWH2</accession>
<dbReference type="EMBL" id="BMQM01000048">
    <property type="protein sequence ID" value="GGR74394.1"/>
    <property type="molecule type" value="Genomic_DNA"/>
</dbReference>
<proteinExistence type="predicted"/>
<reference evidence="2" key="1">
    <citation type="journal article" date="2019" name="Int. J. Syst. Evol. Microbiol.">
        <title>The Global Catalogue of Microorganisms (GCM) 10K type strain sequencing project: providing services to taxonomists for standard genome sequencing and annotation.</title>
        <authorList>
            <consortium name="The Broad Institute Genomics Platform"/>
            <consortium name="The Broad Institute Genome Sequencing Center for Infectious Disease"/>
            <person name="Wu L."/>
            <person name="Ma J."/>
        </authorList>
    </citation>
    <scope>NUCLEOTIDE SEQUENCE [LARGE SCALE GENOMIC DNA]</scope>
    <source>
        <strain evidence="2">JCM 31404</strain>
    </source>
</reference>
<evidence type="ECO:0000313" key="1">
    <source>
        <dbReference type="EMBL" id="GGR74394.1"/>
    </source>
</evidence>
<organism evidence="1 2">
    <name type="scientific">Deinococcus seoulensis</name>
    <dbReference type="NCBI Taxonomy" id="1837379"/>
    <lineage>
        <taxon>Bacteria</taxon>
        <taxon>Thermotogati</taxon>
        <taxon>Deinococcota</taxon>
        <taxon>Deinococci</taxon>
        <taxon>Deinococcales</taxon>
        <taxon>Deinococcaceae</taxon>
        <taxon>Deinococcus</taxon>
    </lineage>
</organism>
<comment type="caution">
    <text evidence="1">The sequence shown here is derived from an EMBL/GenBank/DDBJ whole genome shotgun (WGS) entry which is preliminary data.</text>
</comment>
<dbReference type="Proteomes" id="UP000634308">
    <property type="component" value="Unassembled WGS sequence"/>
</dbReference>
<evidence type="ECO:0000313" key="2">
    <source>
        <dbReference type="Proteomes" id="UP000634308"/>
    </source>
</evidence>
<protein>
    <submittedName>
        <fullName evidence="1">Uncharacterized protein</fullName>
    </submittedName>
</protein>
<keyword evidence="2" id="KW-1185">Reference proteome</keyword>